<evidence type="ECO:0000313" key="6">
    <source>
        <dbReference type="Proteomes" id="UP001065047"/>
    </source>
</evidence>
<evidence type="ECO:0000259" key="4">
    <source>
        <dbReference type="Pfam" id="PF18335"/>
    </source>
</evidence>
<dbReference type="EMBL" id="BAPF01000023">
    <property type="protein sequence ID" value="GBQ79883.1"/>
    <property type="molecule type" value="Genomic_DNA"/>
</dbReference>
<evidence type="ECO:0000259" key="3">
    <source>
        <dbReference type="Pfam" id="PF13538"/>
    </source>
</evidence>
<dbReference type="SUPFAM" id="SSF52540">
    <property type="entry name" value="P-loop containing nucleoside triphosphate hydrolases"/>
    <property type="match status" value="1"/>
</dbReference>
<gene>
    <name evidence="5" type="ORF">AA14337_1565</name>
</gene>
<evidence type="ECO:0000313" key="5">
    <source>
        <dbReference type="EMBL" id="GBQ79883.1"/>
    </source>
</evidence>
<dbReference type="PANTHER" id="PTHR43788:SF6">
    <property type="entry name" value="DNA HELICASE B"/>
    <property type="match status" value="1"/>
</dbReference>
<dbReference type="InterPro" id="IPR027417">
    <property type="entry name" value="P-loop_NTPase"/>
</dbReference>
<dbReference type="InterPro" id="IPR041451">
    <property type="entry name" value="RecD2_SH13"/>
</dbReference>
<dbReference type="Gene3D" id="3.40.50.300">
    <property type="entry name" value="P-loop containing nucleotide triphosphate hydrolases"/>
    <property type="match status" value="2"/>
</dbReference>
<protein>
    <submittedName>
        <fullName evidence="5">Exodeoxyribonuclease</fullName>
    </submittedName>
</protein>
<keyword evidence="1" id="KW-0547">Nucleotide-binding</keyword>
<evidence type="ECO:0000256" key="2">
    <source>
        <dbReference type="ARBA" id="ARBA00022840"/>
    </source>
</evidence>
<dbReference type="InterPro" id="IPR050534">
    <property type="entry name" value="Coronavir_polyprotein_1ab"/>
</dbReference>
<dbReference type="Proteomes" id="UP001065047">
    <property type="component" value="Unassembled WGS sequence"/>
</dbReference>
<proteinExistence type="predicted"/>
<feature type="domain" description="UvrD-like helicase C-terminal" evidence="3">
    <location>
        <begin position="169"/>
        <end position="217"/>
    </location>
</feature>
<dbReference type="PANTHER" id="PTHR43788">
    <property type="entry name" value="DNA2/NAM7 HELICASE FAMILY MEMBER"/>
    <property type="match status" value="1"/>
</dbReference>
<dbReference type="Pfam" id="PF18335">
    <property type="entry name" value="SH3_13"/>
    <property type="match status" value="1"/>
</dbReference>
<keyword evidence="6" id="KW-1185">Reference proteome</keyword>
<dbReference type="CDD" id="cd18809">
    <property type="entry name" value="SF1_C_RecD"/>
    <property type="match status" value="1"/>
</dbReference>
<organism evidence="5 6">
    <name type="scientific">Acetobacter malorum DSM 14337</name>
    <dbReference type="NCBI Taxonomy" id="1307910"/>
    <lineage>
        <taxon>Bacteria</taxon>
        <taxon>Pseudomonadati</taxon>
        <taxon>Pseudomonadota</taxon>
        <taxon>Alphaproteobacteria</taxon>
        <taxon>Acetobacterales</taxon>
        <taxon>Acetobacteraceae</taxon>
        <taxon>Acetobacter</taxon>
    </lineage>
</organism>
<keyword evidence="2" id="KW-0067">ATP-binding</keyword>
<dbReference type="InterPro" id="IPR027785">
    <property type="entry name" value="UvrD-like_helicase_C"/>
</dbReference>
<evidence type="ECO:0000256" key="1">
    <source>
        <dbReference type="ARBA" id="ARBA00022741"/>
    </source>
</evidence>
<reference evidence="5" key="1">
    <citation type="submission" date="2013-04" db="EMBL/GenBank/DDBJ databases">
        <title>The genome sequencing project of 58 acetic acid bacteria.</title>
        <authorList>
            <person name="Okamoto-Kainuma A."/>
            <person name="Ishikawa M."/>
            <person name="Umino S."/>
            <person name="Koizumi Y."/>
            <person name="Shiwa Y."/>
            <person name="Yoshikawa H."/>
            <person name="Matsutani M."/>
            <person name="Matsushita K."/>
        </authorList>
    </citation>
    <scope>NUCLEOTIDE SEQUENCE</scope>
    <source>
        <strain evidence="5">DSM 14337</strain>
    </source>
</reference>
<sequence>MVRLTEVFRQATQSRIITNAHRINEGKMPELSAEEGSDFYFVEAPDPKIGLRKLIAVVKDRIPARFGLDPVRDVQVLCPMNRGGLGARSLNIELQQALNPAGDVKVERFGWTYGPGDKVMQIANDYDRDVFNGDLGVIGRIDVEEGELTVSFDGRDVVYGFGELDELVLAYATTIHKSQGSEYPAVVIPLVTQHYAMLARNLLYTGVTRGRKLVVLVGQKKALAIAVRNQGGRRRWSKLREWLAGSVA</sequence>
<dbReference type="Pfam" id="PF13538">
    <property type="entry name" value="UvrD_C_2"/>
    <property type="match status" value="1"/>
</dbReference>
<name>A0ABQ0PSN7_9PROT</name>
<comment type="caution">
    <text evidence="5">The sequence shown here is derived from an EMBL/GenBank/DDBJ whole genome shotgun (WGS) entry which is preliminary data.</text>
</comment>
<accession>A0ABQ0PSN7</accession>
<feature type="domain" description="ATP-dependent RecD2 DNA helicase SH3" evidence="4">
    <location>
        <begin position="90"/>
        <end position="152"/>
    </location>
</feature>
<dbReference type="Gene3D" id="2.30.30.940">
    <property type="match status" value="1"/>
</dbReference>